<dbReference type="AlphaFoldDB" id="A0AAI9Z4W9"/>
<reference evidence="1 2" key="1">
    <citation type="submission" date="2016-10" db="EMBL/GenBank/DDBJ databases">
        <title>The genome sequence of Colletotrichum fioriniae PJ7.</title>
        <authorList>
            <person name="Baroncelli R."/>
        </authorList>
    </citation>
    <scope>NUCLEOTIDE SEQUENCE [LARGE SCALE GENOMIC DNA]</scope>
    <source>
        <strain evidence="1 2">IMI 309622</strain>
    </source>
</reference>
<keyword evidence="2" id="KW-1185">Reference proteome</keyword>
<dbReference type="EMBL" id="MOOE01000004">
    <property type="protein sequence ID" value="KAK1532917.1"/>
    <property type="molecule type" value="Genomic_DNA"/>
</dbReference>
<sequence length="122" mass="13452">MILNHFYRDYSEDSGIAFFSMLPAISSATPADCFLDALKATALASSSRQLTQCGLMVQARSHYGRAIMGLNDALKNPTVGQDDSVMAALLSVRSHRADSWIPRPLATHILEAPWLFYNIDHP</sequence>
<protein>
    <submittedName>
        <fullName evidence="1">Uncharacterized protein</fullName>
    </submittedName>
</protein>
<name>A0AAI9Z4W9_9PEZI</name>
<dbReference type="GeneID" id="85336628"/>
<proteinExistence type="predicted"/>
<accession>A0AAI9Z4W9</accession>
<dbReference type="RefSeq" id="XP_060317039.1">
    <property type="nucleotide sequence ID" value="XM_060453081.1"/>
</dbReference>
<comment type="caution">
    <text evidence="1">The sequence shown here is derived from an EMBL/GenBank/DDBJ whole genome shotgun (WGS) entry which is preliminary data.</text>
</comment>
<dbReference type="Proteomes" id="UP001240678">
    <property type="component" value="Unassembled WGS sequence"/>
</dbReference>
<organism evidence="1 2">
    <name type="scientific">Colletotrichum costaricense</name>
    <dbReference type="NCBI Taxonomy" id="1209916"/>
    <lineage>
        <taxon>Eukaryota</taxon>
        <taxon>Fungi</taxon>
        <taxon>Dikarya</taxon>
        <taxon>Ascomycota</taxon>
        <taxon>Pezizomycotina</taxon>
        <taxon>Sordariomycetes</taxon>
        <taxon>Hypocreomycetidae</taxon>
        <taxon>Glomerellales</taxon>
        <taxon>Glomerellaceae</taxon>
        <taxon>Colletotrichum</taxon>
        <taxon>Colletotrichum acutatum species complex</taxon>
    </lineage>
</organism>
<gene>
    <name evidence="1" type="ORF">CCOS01_04900</name>
</gene>
<evidence type="ECO:0000313" key="1">
    <source>
        <dbReference type="EMBL" id="KAK1532917.1"/>
    </source>
</evidence>
<evidence type="ECO:0000313" key="2">
    <source>
        <dbReference type="Proteomes" id="UP001240678"/>
    </source>
</evidence>